<name>A0ABQ5H3H8_9ASTR</name>
<evidence type="ECO:0000256" key="1">
    <source>
        <dbReference type="SAM" id="MobiDB-lite"/>
    </source>
</evidence>
<dbReference type="Proteomes" id="UP001151760">
    <property type="component" value="Unassembled WGS sequence"/>
</dbReference>
<feature type="region of interest" description="Disordered" evidence="1">
    <location>
        <begin position="50"/>
        <end position="69"/>
    </location>
</feature>
<comment type="caution">
    <text evidence="2">The sequence shown here is derived from an EMBL/GenBank/DDBJ whole genome shotgun (WGS) entry which is preliminary data.</text>
</comment>
<sequence length="366" mass="41913">MLGTLRSPCMLTFLLSRRWPIENFAPEVEHIGSSSSRPQLTDTVIDITPLEEQSNDPPQTTPKDNRGKGIARDIDESLCKLVPASKEIHPDPDTPMLIPYEINGKLYQLTNEQIHAHLKNEEKLERVAQEAKLIKLNKHVLIKVVEEVASETGINPSALSGKKGGQEFLKQHDVELKVHQREHMVKVKKSNELKKKRYNQYVWTTTNRLKPEKITDIHIHPNTKQVAIIVYRNNEKKINSNTSCSQPIRQKRKALKLEPKGRIAGLECNRSLLEGIPFVNNKVIETPKYRIFFTDALDEQAFQRVSDIHKVEVETLLGYLVMAGNVNTLENQRFCVLLTQMIDAHPDREKLKLKKVKLEAIGYSFK</sequence>
<reference evidence="2" key="2">
    <citation type="submission" date="2022-01" db="EMBL/GenBank/DDBJ databases">
        <authorList>
            <person name="Yamashiro T."/>
            <person name="Shiraishi A."/>
            <person name="Satake H."/>
            <person name="Nakayama K."/>
        </authorList>
    </citation>
    <scope>NUCLEOTIDE SEQUENCE</scope>
</reference>
<proteinExistence type="predicted"/>
<accession>A0ABQ5H3H8</accession>
<feature type="compositionally biased region" description="Polar residues" evidence="1">
    <location>
        <begin position="51"/>
        <end position="62"/>
    </location>
</feature>
<gene>
    <name evidence="2" type="ORF">Tco_1056376</name>
</gene>
<dbReference type="EMBL" id="BQNB010019131">
    <property type="protein sequence ID" value="GJT82034.1"/>
    <property type="molecule type" value="Genomic_DNA"/>
</dbReference>
<keyword evidence="3" id="KW-1185">Reference proteome</keyword>
<protein>
    <submittedName>
        <fullName evidence="2">Uncharacterized protein</fullName>
    </submittedName>
</protein>
<reference evidence="2" key="1">
    <citation type="journal article" date="2022" name="Int. J. Mol. Sci.">
        <title>Draft Genome of Tanacetum Coccineum: Genomic Comparison of Closely Related Tanacetum-Family Plants.</title>
        <authorList>
            <person name="Yamashiro T."/>
            <person name="Shiraishi A."/>
            <person name="Nakayama K."/>
            <person name="Satake H."/>
        </authorList>
    </citation>
    <scope>NUCLEOTIDE SEQUENCE</scope>
</reference>
<evidence type="ECO:0000313" key="2">
    <source>
        <dbReference type="EMBL" id="GJT82034.1"/>
    </source>
</evidence>
<organism evidence="2 3">
    <name type="scientific">Tanacetum coccineum</name>
    <dbReference type="NCBI Taxonomy" id="301880"/>
    <lineage>
        <taxon>Eukaryota</taxon>
        <taxon>Viridiplantae</taxon>
        <taxon>Streptophyta</taxon>
        <taxon>Embryophyta</taxon>
        <taxon>Tracheophyta</taxon>
        <taxon>Spermatophyta</taxon>
        <taxon>Magnoliopsida</taxon>
        <taxon>eudicotyledons</taxon>
        <taxon>Gunneridae</taxon>
        <taxon>Pentapetalae</taxon>
        <taxon>asterids</taxon>
        <taxon>campanulids</taxon>
        <taxon>Asterales</taxon>
        <taxon>Asteraceae</taxon>
        <taxon>Asteroideae</taxon>
        <taxon>Anthemideae</taxon>
        <taxon>Anthemidinae</taxon>
        <taxon>Tanacetum</taxon>
    </lineage>
</organism>
<evidence type="ECO:0000313" key="3">
    <source>
        <dbReference type="Proteomes" id="UP001151760"/>
    </source>
</evidence>